<feature type="transmembrane region" description="Helical" evidence="5">
    <location>
        <begin position="71"/>
        <end position="93"/>
    </location>
</feature>
<dbReference type="NCBIfam" id="NF004741">
    <property type="entry name" value="PRK06076.1-2"/>
    <property type="match status" value="1"/>
</dbReference>
<comment type="subunit">
    <text evidence="5">NDH-1 is composed of 14 different subunits. Subunits NuoA, H, J, K, L, M, N constitute the membrane sector of the complex.</text>
</comment>
<dbReference type="GO" id="GO:0005886">
    <property type="term" value="C:plasma membrane"/>
    <property type="evidence" value="ECO:0007669"/>
    <property type="project" value="UniProtKB-SubCell"/>
</dbReference>
<keyword evidence="5" id="KW-0874">Quinone</keyword>
<evidence type="ECO:0000313" key="7">
    <source>
        <dbReference type="EMBL" id="CEI58859.1"/>
    </source>
</evidence>
<feature type="transmembrane region" description="Helical" evidence="5">
    <location>
        <begin position="147"/>
        <end position="171"/>
    </location>
</feature>
<feature type="transmembrane region" description="Helical" evidence="5">
    <location>
        <begin position="259"/>
        <end position="281"/>
    </location>
</feature>
<dbReference type="Proteomes" id="UP000032800">
    <property type="component" value="Chromosome I"/>
</dbReference>
<comment type="subcellular location">
    <subcellularLocation>
        <location evidence="5 6">Cell membrane</location>
        <topology evidence="5 6">Multi-pass membrane protein</topology>
    </subcellularLocation>
    <subcellularLocation>
        <location evidence="1">Membrane</location>
        <topology evidence="1">Multi-pass membrane protein</topology>
    </subcellularLocation>
</comment>
<dbReference type="GO" id="GO:0016655">
    <property type="term" value="F:oxidoreductase activity, acting on NAD(P)H, quinone or similar compound as acceptor"/>
    <property type="evidence" value="ECO:0007669"/>
    <property type="project" value="UniProtKB-UniRule"/>
</dbReference>
<keyword evidence="5 6" id="KW-0520">NAD</keyword>
<feature type="transmembrane region" description="Helical" evidence="5">
    <location>
        <begin position="293"/>
        <end position="315"/>
    </location>
</feature>
<evidence type="ECO:0000313" key="8">
    <source>
        <dbReference type="Proteomes" id="UP000032800"/>
    </source>
</evidence>
<evidence type="ECO:0000256" key="6">
    <source>
        <dbReference type="RuleBase" id="RU000471"/>
    </source>
</evidence>
<dbReference type="InterPro" id="IPR001694">
    <property type="entry name" value="NADH_UbQ_OxRdtase_su1/FPO"/>
</dbReference>
<accession>A0A8D9JUV4</accession>
<dbReference type="EMBL" id="LN649255">
    <property type="protein sequence ID" value="CEI58859.1"/>
    <property type="molecule type" value="Genomic_DNA"/>
</dbReference>
<dbReference type="PANTHER" id="PTHR11432">
    <property type="entry name" value="NADH DEHYDROGENASE SUBUNIT 1"/>
    <property type="match status" value="1"/>
</dbReference>
<dbReference type="Pfam" id="PF00146">
    <property type="entry name" value="NADHdh"/>
    <property type="match status" value="1"/>
</dbReference>
<keyword evidence="2 5" id="KW-0812">Transmembrane</keyword>
<reference evidence="7 8" key="1">
    <citation type="journal article" date="2015" name="Genome Biol. Evol.">
        <title>Genome evolution in the primary endosymbiont of whiteflies sheds light on their divergence.</title>
        <authorList>
            <person name="Santos-Garcia D."/>
            <person name="Vargas-Chavez C."/>
            <person name="Moya A."/>
            <person name="Latorre A."/>
            <person name="Silva"/>
            <person name="F J."/>
        </authorList>
    </citation>
    <scope>NUCLEOTIDE SEQUENCE [LARGE SCALE GENOMIC DNA]</scope>
    <source>
        <strain evidence="8">AD-VLC</strain>
    </source>
</reference>
<dbReference type="PANTHER" id="PTHR11432:SF3">
    <property type="entry name" value="NADH-UBIQUINONE OXIDOREDUCTASE CHAIN 1"/>
    <property type="match status" value="1"/>
</dbReference>
<keyword evidence="5" id="KW-1003">Cell membrane</keyword>
<dbReference type="KEGG" id="plc:PAD_295"/>
<dbReference type="NCBIfam" id="NF004740">
    <property type="entry name" value="PRK06076.1-1"/>
    <property type="match status" value="1"/>
</dbReference>
<keyword evidence="7" id="KW-0560">Oxidoreductase</keyword>
<feature type="transmembrane region" description="Helical" evidence="5">
    <location>
        <begin position="42"/>
        <end position="59"/>
    </location>
</feature>
<comment type="function">
    <text evidence="5">NDH-1 shuttles electrons from NADH, via FMN and iron-sulfur (Fe-S) centers, to quinones in the respiratory chain. The immediate electron acceptor for the enzyme in this species is believed to be ubiquinone. Couples the redox reaction to proton translocation (for every two electrons transferred, four hydrogen ions are translocated across the cytoplasmic membrane), and thus conserves the redox energy in a proton gradient. This subunit may bind ubiquinone.</text>
</comment>
<keyword evidence="5" id="KW-1278">Translocase</keyword>
<evidence type="ECO:0000256" key="5">
    <source>
        <dbReference type="HAMAP-Rule" id="MF_01350"/>
    </source>
</evidence>
<comment type="catalytic activity">
    <reaction evidence="5">
        <text>a quinone + NADH + 5 H(+)(in) = a quinol + NAD(+) + 4 H(+)(out)</text>
        <dbReference type="Rhea" id="RHEA:57888"/>
        <dbReference type="ChEBI" id="CHEBI:15378"/>
        <dbReference type="ChEBI" id="CHEBI:24646"/>
        <dbReference type="ChEBI" id="CHEBI:57540"/>
        <dbReference type="ChEBI" id="CHEBI:57945"/>
        <dbReference type="ChEBI" id="CHEBI:132124"/>
    </reaction>
</comment>
<evidence type="ECO:0000256" key="4">
    <source>
        <dbReference type="ARBA" id="ARBA00023136"/>
    </source>
</evidence>
<comment type="similarity">
    <text evidence="5 6">Belongs to the complex I subunit 1 family.</text>
</comment>
<dbReference type="HAMAP" id="MF_01350">
    <property type="entry name" value="NDH1_NuoH"/>
    <property type="match status" value="1"/>
</dbReference>
<evidence type="ECO:0000256" key="3">
    <source>
        <dbReference type="ARBA" id="ARBA00022989"/>
    </source>
</evidence>
<dbReference type="GO" id="GO:0003954">
    <property type="term" value="F:NADH dehydrogenase activity"/>
    <property type="evidence" value="ECO:0007669"/>
    <property type="project" value="TreeGrafter"/>
</dbReference>
<protein>
    <recommendedName>
        <fullName evidence="5">NADH-quinone oxidoreductase subunit H</fullName>
        <ecNumber evidence="5">7.1.1.-</ecNumber>
    </recommendedName>
    <alternativeName>
        <fullName evidence="5">NADH dehydrogenase I subunit H</fullName>
    </alternativeName>
    <alternativeName>
        <fullName evidence="5">NDH-1 subunit H</fullName>
    </alternativeName>
</protein>
<dbReference type="EC" id="7.1.1.-" evidence="5"/>
<keyword evidence="3 5" id="KW-1133">Transmembrane helix</keyword>
<dbReference type="InterPro" id="IPR018086">
    <property type="entry name" value="NADH_UbQ_OxRdtase_su1_CS"/>
</dbReference>
<feature type="transmembrane region" description="Helical" evidence="5">
    <location>
        <begin position="105"/>
        <end position="126"/>
    </location>
</feature>
<dbReference type="GO" id="GO:0009060">
    <property type="term" value="P:aerobic respiration"/>
    <property type="evidence" value="ECO:0007669"/>
    <property type="project" value="TreeGrafter"/>
</dbReference>
<evidence type="ECO:0000256" key="1">
    <source>
        <dbReference type="ARBA" id="ARBA00004141"/>
    </source>
</evidence>
<dbReference type="PROSITE" id="PS00668">
    <property type="entry name" value="COMPLEX1_ND1_2"/>
    <property type="match status" value="1"/>
</dbReference>
<gene>
    <name evidence="5 7" type="primary">nuoH</name>
    <name evidence="7" type="ORF">PAD_295</name>
</gene>
<organism evidence="7 8">
    <name type="scientific">Candidatus Portiera aleyrodidarum</name>
    <name type="common">primary endosymbiont of Bemisia tabaci</name>
    <dbReference type="NCBI Taxonomy" id="91844"/>
    <lineage>
        <taxon>Bacteria</taxon>
        <taxon>Pseudomonadati</taxon>
        <taxon>Pseudomonadota</taxon>
        <taxon>Gammaproteobacteria</taxon>
        <taxon>Candidatus Johnevansiales</taxon>
        <taxon>Candidatus Johnevansiaceae</taxon>
        <taxon>Candidatus Portiera</taxon>
    </lineage>
</organism>
<feature type="transmembrane region" description="Helical" evidence="5">
    <location>
        <begin position="177"/>
        <end position="198"/>
    </location>
</feature>
<dbReference type="GO" id="GO:0048038">
    <property type="term" value="F:quinone binding"/>
    <property type="evidence" value="ECO:0007669"/>
    <property type="project" value="UniProtKB-KW"/>
</dbReference>
<proteinExistence type="inferred from homology"/>
<keyword evidence="5" id="KW-0830">Ubiquinone</keyword>
<name>A0A8D9JUV4_9GAMM</name>
<dbReference type="AlphaFoldDB" id="A0A8D9JUV4"/>
<evidence type="ECO:0000256" key="2">
    <source>
        <dbReference type="ARBA" id="ARBA00022692"/>
    </source>
</evidence>
<feature type="transmembrane region" description="Helical" evidence="5">
    <location>
        <begin position="234"/>
        <end position="253"/>
    </location>
</feature>
<feature type="transmembrane region" description="Helical" evidence="5">
    <location>
        <begin position="5"/>
        <end position="22"/>
    </location>
</feature>
<sequence>MMNNIIQTTIVIVFIFIIGAFMSFIERKALGLWQDRYGPNRVGYFGILQFIADVIKIIFKEDWIPPFSDKKLFCLAPIISLLTIFLSFIILPLKKLFFETDLNNVGILFFLALAGLNVYSILFAGYSSCNKYALIGAIRASAQSISYEVFIGLSLMGLVSISGSFNIMNIIEYQNQHLWFIISQIIGFITFLISGIAVTHRHPFDQPESEQELADGYHIEYSGMKWGIFFISEYVNIIFISILIVNLFFGGYLNSNFPSFLWFIFKIFFFLILFIIIRASIPRPRYDQVMKFGWKYCLPLNLINLLITSSIILYYNT</sequence>
<keyword evidence="4 5" id="KW-0472">Membrane</keyword>